<feature type="domain" description="RDRP core" evidence="3">
    <location>
        <begin position="494"/>
        <end position="1122"/>
    </location>
</feature>
<keyword evidence="1" id="KW-0548">Nucleotidyltransferase</keyword>
<keyword evidence="1" id="KW-0808">Transferase</keyword>
<sequence length="1392" mass="153207">MPAISYYAGDARTIEDAYRVLIHDLRIPLCLPQERATTALASTSRQVHADLKCLLDEFPAELKAFIGSEPDARRRLKDFIQDKQRHQERLTSVSDPDLLTMSQNSRSTEATLIEDEKPDAKWLEKKLLVRPGSTGLQGSTVIDLDDLDSLASESDDDDPKREPSPTPGRSRAISSPKRPASESNLPLHNMLDQSPSKRRVIDLGRCASDDPSAQRRIAPFRHSGSDDTSEQMSRSPSIEFTGGTQPTTPQRRPATGETGMTGPLGRLELKTPKLGQVAPSPFSIAKAAPEVDLSGYDPAHPLVAPGLDERYLEVIPRNPYQAQMNRKGINYYVQWGLSLQMESHEAVDWRDINVSDLDLLIGTPSKILPRISHVLDAVAARKRGECASDGQLHPDFPSETSSSRMLAEMDMEEVSINDVDLRGVGNDSQTWPYGGSLVFAVAVRRDNVGIRPMQVTAVDQEAADNPYRRSPTKAMDPPSNPFGARAAAKSAPFPFRFQLLPFEPPRRSTRLARRFGSRRVLTIRFSDVPRDQRPRLFRMLLGRALVLFGRVFRVIHAPADADHATAIQTNEAVPNTPSAVVESGTMSFLELLSAFNGLEAKPNQAMAKWASRMQLLLSDSVPAVRVDPARITTIPDIVCDSAKDPDNPATTEILTDGCGLMSEDLARQIALHPNFSQRLTGRPYVVQMRCGGAKGLLAVMSPEQRLQYPNMDVVLRDSMVKSYPDDKSKAHLDPALCTLDVCRVDGLKIGTNISSEPIIIMEHNGVPSDLLLAMAEESIDMIRRAFIPKICADVGEDERGMRDRLIAAIWRFGGVGQQRKRRECIAQGLSTKVAGLSIESTSVSVSGSSDVFEFGDPDVSKEEQLYNTLLAGYTPTPMGASWAAGMLRCVVKSLADNAVTDIRISVDQSATAMIVPDTLGVLAPDEIFVSFSADQPVDPVTLRRINFLEGDVLIYRSPCKLPTDVRKLKAVVRPELFHLRDCIVLSASSKLCTASPASFLGGGDYDGDTATVIWDERLVTPFTNAPDEMAFPPETFEQDNFVKKTVSVREILDAVGTEDEAAKIMNVQYFLLANMLDQHLTGIYSGLHDKAVYHLGCAHPDTIRLAHMFCHVLDARKSGLTLLPDLFSKDSRAIRGTVWWRWTKKGIDKTCQDNVIFVERAGPRAFIMDRLLESGRTKTTEIMSDFPDPAKGFVGDNDLVGLSSDFTRILEFAKADQARRPQDDQHDAELNKHINNLVGHVLACIKLWQRVMSNDTTPMFESYRRLRLNLNDPQPTGGKKGEVPNSVVAARKRELAAVWRTFPDMADVARIVPFGDPDALATLKLACLVHYERHGVGSGPVRPVKVAFEVDLAGVCAMKARSLGATTILPARAAARLKPTWSYDPAVRGGGA</sequence>
<dbReference type="OrthoDB" id="10055769at2759"/>
<feature type="compositionally biased region" description="Low complexity" evidence="2">
    <location>
        <begin position="241"/>
        <end position="256"/>
    </location>
</feature>
<comment type="catalytic activity">
    <reaction evidence="1">
        <text>RNA(n) + a ribonucleoside 5'-triphosphate = RNA(n+1) + diphosphate</text>
        <dbReference type="Rhea" id="RHEA:21248"/>
        <dbReference type="Rhea" id="RHEA-COMP:14527"/>
        <dbReference type="Rhea" id="RHEA-COMP:17342"/>
        <dbReference type="ChEBI" id="CHEBI:33019"/>
        <dbReference type="ChEBI" id="CHEBI:61557"/>
        <dbReference type="ChEBI" id="CHEBI:140395"/>
        <dbReference type="EC" id="2.7.7.48"/>
    </reaction>
</comment>
<accession>A0A427XGC8</accession>
<evidence type="ECO:0000313" key="5">
    <source>
        <dbReference type="Proteomes" id="UP000279236"/>
    </source>
</evidence>
<dbReference type="InterPro" id="IPR007855">
    <property type="entry name" value="RDRP"/>
</dbReference>
<dbReference type="InterPro" id="IPR057596">
    <property type="entry name" value="RDRP_core"/>
</dbReference>
<feature type="region of interest" description="Disordered" evidence="2">
    <location>
        <begin position="134"/>
        <end position="263"/>
    </location>
</feature>
<keyword evidence="1" id="KW-0696">RNA-directed RNA polymerase</keyword>
<name>A0A427XGC8_9TREE</name>
<proteinExistence type="inferred from homology"/>
<feature type="region of interest" description="Disordered" evidence="2">
    <location>
        <begin position="462"/>
        <end position="485"/>
    </location>
</feature>
<keyword evidence="5" id="KW-1185">Reference proteome</keyword>
<dbReference type="GO" id="GO:0003968">
    <property type="term" value="F:RNA-directed RNA polymerase activity"/>
    <property type="evidence" value="ECO:0007669"/>
    <property type="project" value="UniProtKB-KW"/>
</dbReference>
<evidence type="ECO:0000256" key="1">
    <source>
        <dbReference type="RuleBase" id="RU363098"/>
    </source>
</evidence>
<evidence type="ECO:0000259" key="3">
    <source>
        <dbReference type="Pfam" id="PF05183"/>
    </source>
</evidence>
<comment type="caution">
    <text evidence="4">The sequence shown here is derived from an EMBL/GenBank/DDBJ whole genome shotgun (WGS) entry which is preliminary data.</text>
</comment>
<feature type="compositionally biased region" description="Acidic residues" evidence="2">
    <location>
        <begin position="143"/>
        <end position="157"/>
    </location>
</feature>
<dbReference type="RefSeq" id="XP_028473097.1">
    <property type="nucleotide sequence ID" value="XM_028618730.1"/>
</dbReference>
<feature type="compositionally biased region" description="Polar residues" evidence="2">
    <location>
        <begin position="90"/>
        <end position="109"/>
    </location>
</feature>
<dbReference type="GO" id="GO:0031380">
    <property type="term" value="C:nuclear RNA-directed RNA polymerase complex"/>
    <property type="evidence" value="ECO:0007669"/>
    <property type="project" value="TreeGrafter"/>
</dbReference>
<dbReference type="Pfam" id="PF05183">
    <property type="entry name" value="RdRP"/>
    <property type="match status" value="1"/>
</dbReference>
<dbReference type="PANTHER" id="PTHR23079:SF55">
    <property type="entry name" value="RNA-DIRECTED RNA POLYMERASE"/>
    <property type="match status" value="1"/>
</dbReference>
<protein>
    <recommendedName>
        <fullName evidence="1">RNA-dependent RNA polymerase</fullName>
        <ecNumber evidence="1">2.7.7.48</ecNumber>
    </recommendedName>
</protein>
<dbReference type="PANTHER" id="PTHR23079">
    <property type="entry name" value="RNA-DEPENDENT RNA POLYMERASE"/>
    <property type="match status" value="1"/>
</dbReference>
<dbReference type="GO" id="GO:0030422">
    <property type="term" value="P:siRNA processing"/>
    <property type="evidence" value="ECO:0007669"/>
    <property type="project" value="TreeGrafter"/>
</dbReference>
<evidence type="ECO:0000313" key="4">
    <source>
        <dbReference type="EMBL" id="RSH77950.1"/>
    </source>
</evidence>
<dbReference type="EMBL" id="RSCE01000014">
    <property type="protein sequence ID" value="RSH77950.1"/>
    <property type="molecule type" value="Genomic_DNA"/>
</dbReference>
<organism evidence="4 5">
    <name type="scientific">Apiotrichum porosum</name>
    <dbReference type="NCBI Taxonomy" id="105984"/>
    <lineage>
        <taxon>Eukaryota</taxon>
        <taxon>Fungi</taxon>
        <taxon>Dikarya</taxon>
        <taxon>Basidiomycota</taxon>
        <taxon>Agaricomycotina</taxon>
        <taxon>Tremellomycetes</taxon>
        <taxon>Trichosporonales</taxon>
        <taxon>Trichosporonaceae</taxon>
        <taxon>Apiotrichum</taxon>
    </lineage>
</organism>
<comment type="similarity">
    <text evidence="1">Belongs to the RdRP family.</text>
</comment>
<feature type="region of interest" description="Disordered" evidence="2">
    <location>
        <begin position="85"/>
        <end position="109"/>
    </location>
</feature>
<gene>
    <name evidence="4" type="ORF">EHS24_003024</name>
</gene>
<dbReference type="EC" id="2.7.7.48" evidence="1"/>
<feature type="compositionally biased region" description="Polar residues" evidence="2">
    <location>
        <begin position="181"/>
        <end position="194"/>
    </location>
</feature>
<reference evidence="4 5" key="1">
    <citation type="submission" date="2018-11" db="EMBL/GenBank/DDBJ databases">
        <title>Genome sequence of Apiotrichum porosum DSM 27194.</title>
        <authorList>
            <person name="Aliyu H."/>
            <person name="Gorte O."/>
            <person name="Ochsenreither K."/>
        </authorList>
    </citation>
    <scope>NUCLEOTIDE SEQUENCE [LARGE SCALE GENOMIC DNA]</scope>
    <source>
        <strain evidence="4 5">DSM 27194</strain>
    </source>
</reference>
<evidence type="ECO:0000256" key="2">
    <source>
        <dbReference type="SAM" id="MobiDB-lite"/>
    </source>
</evidence>
<dbReference type="GeneID" id="39587567"/>
<dbReference type="STRING" id="105984.A0A427XGC8"/>
<keyword evidence="1" id="KW-0694">RNA-binding</keyword>
<dbReference type="Proteomes" id="UP000279236">
    <property type="component" value="Unassembled WGS sequence"/>
</dbReference>
<dbReference type="GO" id="GO:0003723">
    <property type="term" value="F:RNA binding"/>
    <property type="evidence" value="ECO:0007669"/>
    <property type="project" value="UniProtKB-KW"/>
</dbReference>